<gene>
    <name evidence="1" type="ORF">LRC452</name>
</gene>
<evidence type="ECO:0000313" key="2">
    <source>
        <dbReference type="Proteomes" id="UP000000663"/>
    </source>
</evidence>
<name>Q0W886_METAR</name>
<organism evidence="1 2">
    <name type="scientific">Methanocella arvoryzae (strain DSM 22066 / NBRC 105507 / MRE50)</name>
    <dbReference type="NCBI Taxonomy" id="351160"/>
    <lineage>
        <taxon>Archaea</taxon>
        <taxon>Methanobacteriati</taxon>
        <taxon>Methanobacteriota</taxon>
        <taxon>Stenosarchaea group</taxon>
        <taxon>Methanomicrobia</taxon>
        <taxon>Methanocellales</taxon>
        <taxon>Methanocellaceae</taxon>
        <taxon>Methanocella</taxon>
    </lineage>
</organism>
<sequence length="575" mass="64961">MNLYVCGFRLLQYGRRDGQMDGRETLISLGTYLGLIENSETARYLAGRIDEADAGKWLLASAEILKKAAGREGMMAAITIIGSTDYDRLHQLAGPDTECALARHVYDGLSETRARSANLPPFETFYPYFSQFLRRVETTLRGAFYALGVKKEIVDLDNPLAFEAVAELRHLPGRRYGETSQLPSNVRQVTAMVRYVHILIDRYDRKCLGRDLSNRVRQNLDRISAYPWYFAMLEKTRKAEASRPLAQAVEKLRSYPEDGEDKQDLIIALSILLFNIHPSPQLADYLAKLRPGTANRYLQHAYYAVLTLNSLITGRSRLAAQYARKAYEVATDADMKAYDCLLSGCIKIQLRDYEEAIRAFETGISLADLKTRSLIKFYMGVLQYELGDAGGAIDSFREARAGCTDECDAMTVSNNIGTCYIAMRNPVAALKALEEAENSFPYNGRLTARQMRTVTYSLMAIIYLSMREFDLADHYCRKALRTSREAGNTRSVADQLINLGLAASGKKEYARAANYFTSALNYSCNIDYVEGVLYSVERLRQALALDGRHGEVRQIMRNVIKKHPRFSSILMARRW</sequence>
<dbReference type="Pfam" id="PF13181">
    <property type="entry name" value="TPR_8"/>
    <property type="match status" value="1"/>
</dbReference>
<dbReference type="EMBL" id="AM114193">
    <property type="protein sequence ID" value="CAJ35407.1"/>
    <property type="molecule type" value="Genomic_DNA"/>
</dbReference>
<dbReference type="KEGG" id="rci:LRC452"/>
<accession>Q0W886</accession>
<evidence type="ECO:0000313" key="1">
    <source>
        <dbReference type="EMBL" id="CAJ35407.1"/>
    </source>
</evidence>
<dbReference type="STRING" id="351160.LRC452"/>
<dbReference type="SMART" id="SM00028">
    <property type="entry name" value="TPR"/>
    <property type="match status" value="4"/>
</dbReference>
<dbReference type="InterPro" id="IPR011990">
    <property type="entry name" value="TPR-like_helical_dom_sf"/>
</dbReference>
<dbReference type="Proteomes" id="UP000000663">
    <property type="component" value="Chromosome"/>
</dbReference>
<protein>
    <submittedName>
        <fullName evidence="1">Uncharacterized protein</fullName>
    </submittedName>
</protein>
<dbReference type="SUPFAM" id="SSF81901">
    <property type="entry name" value="HCP-like"/>
    <property type="match status" value="1"/>
</dbReference>
<reference evidence="1 2" key="1">
    <citation type="journal article" date="2006" name="Science">
        <title>Genome of rice cluster I archaea -- the key methane producers in the rice rhizosphere.</title>
        <authorList>
            <person name="Erkel C."/>
            <person name="Kube M."/>
            <person name="Reinhardt R."/>
            <person name="Liesack W."/>
        </authorList>
    </citation>
    <scope>NUCLEOTIDE SEQUENCE [LARGE SCALE GENOMIC DNA]</scope>
    <source>
        <strain evidence="2">DSM 22066 / NBRC 105507 / MRE50</strain>
    </source>
</reference>
<proteinExistence type="predicted"/>
<dbReference type="Gene3D" id="1.25.40.10">
    <property type="entry name" value="Tetratricopeptide repeat domain"/>
    <property type="match status" value="1"/>
</dbReference>
<dbReference type="InterPro" id="IPR019734">
    <property type="entry name" value="TPR_rpt"/>
</dbReference>
<keyword evidence="2" id="KW-1185">Reference proteome</keyword>
<dbReference type="AlphaFoldDB" id="Q0W886"/>
<dbReference type="eggNOG" id="arCOG03032">
    <property type="taxonomic scope" value="Archaea"/>
</dbReference>